<accession>A0A7X1THL4</accession>
<feature type="domain" description="Cytochrome c" evidence="11">
    <location>
        <begin position="194"/>
        <end position="301"/>
    </location>
</feature>
<sequence>MKGRRIFVAGATIVVLALVTAYGGRAAHAWQSRLEPVSMPSAPAGDAAAVASGAKLAAIGDCIGCHTAPDGQPFAGGLPLQTPYGVIYSTNITPDKDTGIGLWSLDAFTRAMRHGISRDGHLLYPAFPYPHFTRMSDPDIASLYAWLMSREPVNARTPKNELQFPLGFRPIMAAWNLLYLHPGPDEPSSGTADPEVARGRYLVDSVGHCGACHTPLNGLGAEQRDSALQGGTIEGWDAPALTNLSTRPRAWTQAQLVGYLRTGFASEHGASAGPMRPVTRLLADASAEDVQAIAAYLIALQPNARAAPGDAPASSMNSPSSISHVSVAAQPGNGASLFVAACASCHGDSAPISGGSGHPSLSLGTAVNADSPRNMVRIILDGIDWDDTASAQFMPPFASTFTDAQIADLANYTRTRFTARGQWPSLDADAVARLRKESPQR</sequence>
<evidence type="ECO:0000256" key="4">
    <source>
        <dbReference type="ARBA" id="ARBA00022723"/>
    </source>
</evidence>
<dbReference type="Pfam" id="PF00034">
    <property type="entry name" value="Cytochrom_C"/>
    <property type="match status" value="1"/>
</dbReference>
<feature type="binding site" description="covalent" evidence="9">
    <location>
        <position position="65"/>
    </location>
    <ligand>
        <name>heme c</name>
        <dbReference type="ChEBI" id="CHEBI:61717"/>
        <label>1</label>
    </ligand>
</feature>
<keyword evidence="7 10" id="KW-0408">Iron</keyword>
<dbReference type="PIRSF" id="PIRSF000018">
    <property type="entry name" value="Mb_ADH_cyt_c"/>
    <property type="match status" value="1"/>
</dbReference>
<dbReference type="GO" id="GO:0016614">
    <property type="term" value="F:oxidoreductase activity, acting on CH-OH group of donors"/>
    <property type="evidence" value="ECO:0007669"/>
    <property type="project" value="InterPro"/>
</dbReference>
<dbReference type="SUPFAM" id="SSF46626">
    <property type="entry name" value="Cytochrome c"/>
    <property type="match status" value="3"/>
</dbReference>
<feature type="binding site" description="axial binding residue" evidence="10">
    <location>
        <position position="213"/>
    </location>
    <ligand>
        <name>heme c</name>
        <dbReference type="ChEBI" id="CHEBI:61717"/>
        <label>2</label>
    </ligand>
    <ligandPart>
        <name>Fe</name>
        <dbReference type="ChEBI" id="CHEBI:18248"/>
    </ligandPart>
</feature>
<protein>
    <submittedName>
        <fullName evidence="12">C-type cytochrome</fullName>
    </submittedName>
</protein>
<dbReference type="InterPro" id="IPR009056">
    <property type="entry name" value="Cyt_c-like_dom"/>
</dbReference>
<organism evidence="12 13">
    <name type="scientific">Paraburkholderia franconis</name>
    <dbReference type="NCBI Taxonomy" id="2654983"/>
    <lineage>
        <taxon>Bacteria</taxon>
        <taxon>Pseudomonadati</taxon>
        <taxon>Pseudomonadota</taxon>
        <taxon>Betaproteobacteria</taxon>
        <taxon>Burkholderiales</taxon>
        <taxon>Burkholderiaceae</taxon>
        <taxon>Paraburkholderia</taxon>
    </lineage>
</organism>
<evidence type="ECO:0000256" key="1">
    <source>
        <dbReference type="ARBA" id="ARBA00004236"/>
    </source>
</evidence>
<evidence type="ECO:0000313" key="13">
    <source>
        <dbReference type="Proteomes" id="UP000484381"/>
    </source>
</evidence>
<dbReference type="GO" id="GO:0020037">
    <property type="term" value="F:heme binding"/>
    <property type="evidence" value="ECO:0007669"/>
    <property type="project" value="InterPro"/>
</dbReference>
<feature type="binding site" description="covalent" evidence="9">
    <location>
        <position position="62"/>
    </location>
    <ligand>
        <name>heme c</name>
        <dbReference type="ChEBI" id="CHEBI:61717"/>
        <label>1</label>
    </ligand>
</feature>
<evidence type="ECO:0000256" key="8">
    <source>
        <dbReference type="ARBA" id="ARBA00023136"/>
    </source>
</evidence>
<evidence type="ECO:0000256" key="6">
    <source>
        <dbReference type="ARBA" id="ARBA00022737"/>
    </source>
</evidence>
<keyword evidence="3 9" id="KW-0349">Heme</keyword>
<evidence type="ECO:0000313" key="12">
    <source>
        <dbReference type="EMBL" id="MPW19692.1"/>
    </source>
</evidence>
<comment type="caution">
    <text evidence="12">The sequence shown here is derived from an EMBL/GenBank/DDBJ whole genome shotgun (WGS) entry which is preliminary data.</text>
</comment>
<dbReference type="AlphaFoldDB" id="A0A7X1THL4"/>
<keyword evidence="6" id="KW-0677">Repeat</keyword>
<evidence type="ECO:0000256" key="7">
    <source>
        <dbReference type="ARBA" id="ARBA00023004"/>
    </source>
</evidence>
<proteinExistence type="predicted"/>
<keyword evidence="13" id="KW-1185">Reference proteome</keyword>
<dbReference type="InterPro" id="IPR036909">
    <property type="entry name" value="Cyt_c-like_dom_sf"/>
</dbReference>
<evidence type="ECO:0000256" key="10">
    <source>
        <dbReference type="PIRSR" id="PIRSR000018-51"/>
    </source>
</evidence>
<dbReference type="PANTHER" id="PTHR35008">
    <property type="entry name" value="BLL4482 PROTEIN-RELATED"/>
    <property type="match status" value="1"/>
</dbReference>
<feature type="binding site" description="covalent" evidence="9">
    <location>
        <position position="212"/>
    </location>
    <ligand>
        <name>heme c</name>
        <dbReference type="ChEBI" id="CHEBI:61717"/>
        <label>2</label>
    </ligand>
</feature>
<feature type="binding site" description="covalent" evidence="9">
    <location>
        <position position="209"/>
    </location>
    <ligand>
        <name>heme c</name>
        <dbReference type="ChEBI" id="CHEBI:61717"/>
        <label>2</label>
    </ligand>
</feature>
<name>A0A7X1THL4_9BURK</name>
<keyword evidence="2" id="KW-1003">Cell membrane</keyword>
<dbReference type="GO" id="GO:0009055">
    <property type="term" value="F:electron transfer activity"/>
    <property type="evidence" value="ECO:0007669"/>
    <property type="project" value="InterPro"/>
</dbReference>
<dbReference type="Gene3D" id="1.10.760.10">
    <property type="entry name" value="Cytochrome c-like domain"/>
    <property type="match status" value="3"/>
</dbReference>
<dbReference type="InterPro" id="IPR006311">
    <property type="entry name" value="TAT_signal"/>
</dbReference>
<keyword evidence="8" id="KW-0472">Membrane</keyword>
<feature type="binding site" description="axial binding residue" evidence="10">
    <location>
        <position position="346"/>
    </location>
    <ligand>
        <name>heme c</name>
        <dbReference type="ChEBI" id="CHEBI:61717"/>
        <label>3</label>
    </ligand>
    <ligandPart>
        <name>Fe</name>
        <dbReference type="ChEBI" id="CHEBI:18248"/>
    </ligandPart>
</feature>
<dbReference type="InterPro" id="IPR051459">
    <property type="entry name" value="Cytochrome_c-type_DH"/>
</dbReference>
<evidence type="ECO:0000256" key="2">
    <source>
        <dbReference type="ARBA" id="ARBA00022475"/>
    </source>
</evidence>
<comment type="cofactor">
    <cofactor evidence="9">
        <name>heme c</name>
        <dbReference type="ChEBI" id="CHEBI:61717"/>
    </cofactor>
    <text evidence="9">Binds 3 heme c groups covalently per subunit.</text>
</comment>
<keyword evidence="4 10" id="KW-0479">Metal-binding</keyword>
<evidence type="ECO:0000256" key="9">
    <source>
        <dbReference type="PIRSR" id="PIRSR000018-50"/>
    </source>
</evidence>
<dbReference type="RefSeq" id="WP_152761966.1">
    <property type="nucleotide sequence ID" value="NZ_WHNP01000022.1"/>
</dbReference>
<feature type="binding site" description="covalent" evidence="9">
    <location>
        <position position="345"/>
    </location>
    <ligand>
        <name>heme c</name>
        <dbReference type="ChEBI" id="CHEBI:61717"/>
        <label>3</label>
    </ligand>
</feature>
<dbReference type="GO" id="GO:0005506">
    <property type="term" value="F:iron ion binding"/>
    <property type="evidence" value="ECO:0007669"/>
    <property type="project" value="InterPro"/>
</dbReference>
<dbReference type="GO" id="GO:0005886">
    <property type="term" value="C:plasma membrane"/>
    <property type="evidence" value="ECO:0007669"/>
    <property type="project" value="UniProtKB-SubCell"/>
</dbReference>
<gene>
    <name evidence="12" type="ORF">GCT13_23020</name>
</gene>
<feature type="domain" description="Cytochrome c" evidence="11">
    <location>
        <begin position="329"/>
        <end position="417"/>
    </location>
</feature>
<comment type="subcellular location">
    <subcellularLocation>
        <location evidence="1">Cell membrane</location>
    </subcellularLocation>
</comment>
<dbReference type="Proteomes" id="UP000484381">
    <property type="component" value="Unassembled WGS sequence"/>
</dbReference>
<feature type="binding site" description="covalent" evidence="9">
    <location>
        <position position="342"/>
    </location>
    <ligand>
        <name>heme c</name>
        <dbReference type="ChEBI" id="CHEBI:61717"/>
        <label>3</label>
    </ligand>
</feature>
<evidence type="ECO:0000256" key="5">
    <source>
        <dbReference type="ARBA" id="ARBA00022729"/>
    </source>
</evidence>
<feature type="binding site" description="axial binding residue" evidence="10">
    <location>
        <position position="66"/>
    </location>
    <ligand>
        <name>heme c</name>
        <dbReference type="ChEBI" id="CHEBI:61717"/>
        <label>1</label>
    </ligand>
    <ligandPart>
        <name>Fe</name>
        <dbReference type="ChEBI" id="CHEBI:18248"/>
    </ligandPart>
</feature>
<reference evidence="12 13" key="1">
    <citation type="submission" date="2019-10" db="EMBL/GenBank/DDBJ databases">
        <title>Paraburkholderia sp. isolated from nodules of Mimosa pudica from Brazilian Atlantic Forest soils.</title>
        <authorList>
            <person name="Paulitsch F."/>
            <person name="Hungria M."/>
            <person name="Dall'Agnol R."/>
        </authorList>
    </citation>
    <scope>NUCLEOTIDE SEQUENCE [LARGE SCALE GENOMIC DNA]</scope>
    <source>
        <strain evidence="12 13">CNPSo 3157</strain>
    </source>
</reference>
<dbReference type="EMBL" id="WHNP01000022">
    <property type="protein sequence ID" value="MPW19692.1"/>
    <property type="molecule type" value="Genomic_DNA"/>
</dbReference>
<dbReference type="PROSITE" id="PS51007">
    <property type="entry name" value="CYTC"/>
    <property type="match status" value="3"/>
</dbReference>
<dbReference type="PROSITE" id="PS51318">
    <property type="entry name" value="TAT"/>
    <property type="match status" value="1"/>
</dbReference>
<dbReference type="InterPro" id="IPR014353">
    <property type="entry name" value="Membr-bd_ADH_cyt_c"/>
</dbReference>
<keyword evidence="5" id="KW-0732">Signal</keyword>
<evidence type="ECO:0000259" key="11">
    <source>
        <dbReference type="PROSITE" id="PS51007"/>
    </source>
</evidence>
<evidence type="ECO:0000256" key="3">
    <source>
        <dbReference type="ARBA" id="ARBA00022617"/>
    </source>
</evidence>
<dbReference type="Pfam" id="PF13442">
    <property type="entry name" value="Cytochrome_CBB3"/>
    <property type="match status" value="1"/>
</dbReference>
<feature type="domain" description="Cytochrome c" evidence="11">
    <location>
        <begin position="48"/>
        <end position="151"/>
    </location>
</feature>
<dbReference type="PANTHER" id="PTHR35008:SF8">
    <property type="entry name" value="ALCOHOL DEHYDROGENASE CYTOCHROME C SUBUNIT"/>
    <property type="match status" value="1"/>
</dbReference>